<dbReference type="AlphaFoldDB" id="A0A5P8KJE6"/>
<evidence type="ECO:0000313" key="3">
    <source>
        <dbReference type="Proteomes" id="UP000327294"/>
    </source>
</evidence>
<dbReference type="KEGG" id="sphv:F9278_44115"/>
<gene>
    <name evidence="2" type="ORF">F9278_44115</name>
</gene>
<keyword evidence="3" id="KW-1185">Reference proteome</keyword>
<organism evidence="2 3">
    <name type="scientific">Streptomyces phaeolivaceus</name>
    <dbReference type="NCBI Taxonomy" id="2653200"/>
    <lineage>
        <taxon>Bacteria</taxon>
        <taxon>Bacillati</taxon>
        <taxon>Actinomycetota</taxon>
        <taxon>Actinomycetes</taxon>
        <taxon>Kitasatosporales</taxon>
        <taxon>Streptomycetaceae</taxon>
        <taxon>Streptomyces</taxon>
    </lineage>
</organism>
<name>A0A5P8KJE6_9ACTN</name>
<feature type="region of interest" description="Disordered" evidence="1">
    <location>
        <begin position="209"/>
        <end position="250"/>
    </location>
</feature>
<evidence type="ECO:0000256" key="1">
    <source>
        <dbReference type="SAM" id="MobiDB-lite"/>
    </source>
</evidence>
<feature type="compositionally biased region" description="Gly residues" evidence="1">
    <location>
        <begin position="217"/>
        <end position="227"/>
    </location>
</feature>
<dbReference type="Proteomes" id="UP000327294">
    <property type="component" value="Chromosome"/>
</dbReference>
<dbReference type="EMBL" id="CP045096">
    <property type="protein sequence ID" value="QFR03195.1"/>
    <property type="molecule type" value="Genomic_DNA"/>
</dbReference>
<reference evidence="2 3" key="1">
    <citation type="submission" date="2019-10" db="EMBL/GenBank/DDBJ databases">
        <title>Streptomyces sp. strain GY16 isolated from leaves of Broussonetia papyrifera.</title>
        <authorList>
            <person name="Mo P."/>
        </authorList>
    </citation>
    <scope>NUCLEOTIDE SEQUENCE [LARGE SCALE GENOMIC DNA]</scope>
    <source>
        <strain evidence="2 3">GY16</strain>
    </source>
</reference>
<proteinExistence type="predicted"/>
<evidence type="ECO:0000313" key="2">
    <source>
        <dbReference type="EMBL" id="QFR03195.1"/>
    </source>
</evidence>
<sequence length="250" mass="26463">MSGPYTLAEDRAPKTRAEAVTFVRDLDVRPDSFGSGFRVREPFESDPAQWAVLGQDCPWRREALPDTVLAGLTRACELPEQDGKGPVYVSVTVTVHRDVVSARRDMAGALESAMRCPEQRLNATDRVRGLYSQVDAYGDARSAISEDDLTESGEWLADGGKARPFDWYKFRVGPVTVAATARHGAGRSEDEDSAITSDMAKGVALVAADIDRQGRSGETGGTGGTAGTGATAEPAAEPTGEPTATEGAGQ</sequence>
<feature type="compositionally biased region" description="Low complexity" evidence="1">
    <location>
        <begin position="228"/>
        <end position="250"/>
    </location>
</feature>
<accession>A0A5P8KJE6</accession>
<protein>
    <submittedName>
        <fullName evidence="2">Uncharacterized protein</fullName>
    </submittedName>
</protein>